<evidence type="ECO:0000313" key="3">
    <source>
        <dbReference type="EnsemblPlants" id="LPERR09G00120.2"/>
    </source>
</evidence>
<dbReference type="PANTHER" id="PTHR33883">
    <property type="entry name" value="WPP DOMAIN-ASSOCIATED PROTEIN"/>
    <property type="match status" value="1"/>
</dbReference>
<evidence type="ECO:0008006" key="5">
    <source>
        <dbReference type="Google" id="ProtNLM"/>
    </source>
</evidence>
<evidence type="ECO:0000256" key="1">
    <source>
        <dbReference type="SAM" id="Coils"/>
    </source>
</evidence>
<evidence type="ECO:0000313" key="4">
    <source>
        <dbReference type="Proteomes" id="UP000032180"/>
    </source>
</evidence>
<dbReference type="Proteomes" id="UP000032180">
    <property type="component" value="Chromosome 9"/>
</dbReference>
<dbReference type="Gramene" id="LPERR09G00120.1">
    <property type="protein sequence ID" value="LPERR09G00120.1"/>
    <property type="gene ID" value="LPERR09G00120"/>
</dbReference>
<dbReference type="InterPro" id="IPR037490">
    <property type="entry name" value="WAP"/>
</dbReference>
<dbReference type="EnsemblPlants" id="LPERR09G00120.1">
    <property type="protein sequence ID" value="LPERR09G00120.1"/>
    <property type="gene ID" value="LPERR09G00120"/>
</dbReference>
<dbReference type="HOGENOM" id="CLU_015336_0_0_1"/>
<protein>
    <recommendedName>
        <fullName evidence="5">WPP domain-associated protein</fullName>
    </recommendedName>
</protein>
<dbReference type="AlphaFoldDB" id="A0A0D9XB40"/>
<feature type="coiled-coil region" evidence="1">
    <location>
        <begin position="476"/>
        <end position="510"/>
    </location>
</feature>
<dbReference type="STRING" id="77586.A0A0D9XB40"/>
<keyword evidence="1" id="KW-0175">Coiled coil</keyword>
<reference evidence="3" key="3">
    <citation type="submission" date="2015-04" db="UniProtKB">
        <authorList>
            <consortium name="EnsemblPlants"/>
        </authorList>
    </citation>
    <scope>IDENTIFICATION</scope>
</reference>
<reference evidence="3 4" key="2">
    <citation type="submission" date="2013-12" db="EMBL/GenBank/DDBJ databases">
        <authorList>
            <person name="Yu Y."/>
            <person name="Lee S."/>
            <person name="de Baynast K."/>
            <person name="Wissotski M."/>
            <person name="Liu L."/>
            <person name="Talag J."/>
            <person name="Goicoechea J."/>
            <person name="Angelova A."/>
            <person name="Jetty R."/>
            <person name="Kudrna D."/>
            <person name="Golser W."/>
            <person name="Rivera L."/>
            <person name="Zhang J."/>
            <person name="Wing R."/>
        </authorList>
    </citation>
    <scope>NUCLEOTIDE SEQUENCE</scope>
</reference>
<accession>A0A0D9XB40</accession>
<reference evidence="3 4" key="1">
    <citation type="submission" date="2012-08" db="EMBL/GenBank/DDBJ databases">
        <title>Oryza genome evolution.</title>
        <authorList>
            <person name="Wing R.A."/>
        </authorList>
    </citation>
    <scope>NUCLEOTIDE SEQUENCE</scope>
</reference>
<name>A0A0D9XB40_9ORYZ</name>
<dbReference type="Gramene" id="LPERR09G00120.2">
    <property type="protein sequence ID" value="LPERR09G00120.2"/>
    <property type="gene ID" value="LPERR09G00120"/>
</dbReference>
<organism evidence="3 4">
    <name type="scientific">Leersia perrieri</name>
    <dbReference type="NCBI Taxonomy" id="77586"/>
    <lineage>
        <taxon>Eukaryota</taxon>
        <taxon>Viridiplantae</taxon>
        <taxon>Streptophyta</taxon>
        <taxon>Embryophyta</taxon>
        <taxon>Tracheophyta</taxon>
        <taxon>Spermatophyta</taxon>
        <taxon>Magnoliopsida</taxon>
        <taxon>Liliopsida</taxon>
        <taxon>Poales</taxon>
        <taxon>Poaceae</taxon>
        <taxon>BOP clade</taxon>
        <taxon>Oryzoideae</taxon>
        <taxon>Oryzeae</taxon>
        <taxon>Oryzinae</taxon>
        <taxon>Leersia</taxon>
    </lineage>
</organism>
<keyword evidence="4" id="KW-1185">Reference proteome</keyword>
<dbReference type="EnsemblPlants" id="LPERR09G00120.2">
    <property type="protein sequence ID" value="LPERR09G00120.2"/>
    <property type="gene ID" value="LPERR09G00120"/>
</dbReference>
<dbReference type="eggNOG" id="ENOG502QPVR">
    <property type="taxonomic scope" value="Eukaryota"/>
</dbReference>
<proteinExistence type="predicted"/>
<feature type="region of interest" description="Disordered" evidence="2">
    <location>
        <begin position="138"/>
        <end position="161"/>
    </location>
</feature>
<sequence>MAGSLEALDALSDMNGSTPVQGEPSSHANDLIVDDFDALLNEVNDGLCVSRYVANSIMRGSISAVEQEAAHQIASKDAEIALLNEKLQQFKNGGLSLSDGRDRLYEEVYNLRQQLEAISESLMNSEWGLSVSHHNFEGAQDVSKHRGKEKSSKDGIAKANGFKAPNEEVSIDPTFLKHMGKDEVITHFNEKINQMKRQHDSALHEKTEEIFRLKRENLNKEGPNPWHLRNNKEFELMRKKIWGVIAKLDEVLMDNRRTIRIKTDAFPGQQDKIKAVESHSHQLRVASTATKGSHFASIDTDYSNQIRSLESDIEDASIATIIREETEKILVTEYMNEIKMGLHGYEMEFNMNKDICTIIQKEAIAEAVSNINSLSLKYSEKKNCAEAAALRMQEIDKLKLTVDSFSLLMKEKEYLSQIEFDAMKGHMDFLCQELDSLRGKVEKQDSYISEKCREFDDIVRRLEQALQHVHCNEIALNELNGRFRTVSDSLKEVEKQNKVLHAIIEEKENAFSSSISKEKEFTECMRCVLESMRDFEKFVTDQQATIANKVQHNESRFSLLKEQCKLLAKEGNTLRKKALRYKEISETRGSNLQKAELEVDLLGDEVEALTDLLAKIYIALDHYSPVLQYYTGVMEILNMIKKHLNMSK</sequence>
<dbReference type="PANTHER" id="PTHR33883:SF5">
    <property type="entry name" value="OS09G0133800 PROTEIN"/>
    <property type="match status" value="1"/>
</dbReference>
<evidence type="ECO:0000256" key="2">
    <source>
        <dbReference type="SAM" id="MobiDB-lite"/>
    </source>
</evidence>